<feature type="domain" description="Cytochrome P460" evidence="2">
    <location>
        <begin position="30"/>
        <end position="156"/>
    </location>
</feature>
<dbReference type="Pfam" id="PF16694">
    <property type="entry name" value="Cytochrome_P460"/>
    <property type="match status" value="1"/>
</dbReference>
<dbReference type="RefSeq" id="WP_023493440.1">
    <property type="nucleotide sequence ID" value="NZ_AYLO01000015.1"/>
</dbReference>
<dbReference type="PATRIC" id="fig|1116472.3.peg.536"/>
<name>V5E236_9GAMM</name>
<dbReference type="AlphaFoldDB" id="V5E236"/>
<accession>V5E236</accession>
<dbReference type="STRING" id="1116472.MGMO_15c00370"/>
<proteinExistence type="predicted"/>
<dbReference type="CDD" id="cd20752">
    <property type="entry name" value="cyt_c'_beta"/>
    <property type="match status" value="1"/>
</dbReference>
<dbReference type="EMBL" id="AYLO01000015">
    <property type="protein sequence ID" value="ESS73616.1"/>
    <property type="molecule type" value="Genomic_DNA"/>
</dbReference>
<feature type="chain" id="PRO_5004732148" evidence="1">
    <location>
        <begin position="23"/>
        <end position="160"/>
    </location>
</feature>
<dbReference type="InterPro" id="IPR038142">
    <property type="entry name" value="Cytochrome_P460_sp"/>
</dbReference>
<dbReference type="Gene3D" id="3.50.70.20">
    <property type="entry name" value="Cytochrome P460"/>
    <property type="match status" value="1"/>
</dbReference>
<sequence length="160" mass="17616">MKTRPSIILAGLLCAITTLSFAQKDGVPFPEGYRNWLHAKSMLIQPGHALENPFQGIHHVYANGKAAKGLKSGKYDDGSVLVFDLLKYEEKDKTIQEGERKLVGVMRKDSTKYASTGGWGFEGFTGNSKTERLVNDGGKSCFGCHEPQKGKNYVFSGLRD</sequence>
<evidence type="ECO:0000259" key="2">
    <source>
        <dbReference type="Pfam" id="PF16694"/>
    </source>
</evidence>
<organism evidence="3 4">
    <name type="scientific">Methyloglobulus morosus KoM1</name>
    <dbReference type="NCBI Taxonomy" id="1116472"/>
    <lineage>
        <taxon>Bacteria</taxon>
        <taxon>Pseudomonadati</taxon>
        <taxon>Pseudomonadota</taxon>
        <taxon>Gammaproteobacteria</taxon>
        <taxon>Methylococcales</taxon>
        <taxon>Methylococcaceae</taxon>
        <taxon>Methyloglobulus</taxon>
    </lineage>
</organism>
<reference evidence="3 4" key="1">
    <citation type="journal article" date="2013" name="Genome Announc.">
        <title>Draft Genome Sequence of the Methanotrophic Gammaproteobacterium Methyloglobulus morosus DSM 22980 Strain KoM1.</title>
        <authorList>
            <person name="Poehlein A."/>
            <person name="Deutzmann J.S."/>
            <person name="Daniel R."/>
            <person name="Simeonova D.D."/>
        </authorList>
    </citation>
    <scope>NUCLEOTIDE SEQUENCE [LARGE SCALE GENOMIC DNA]</scope>
    <source>
        <strain evidence="3 4">KoM1</strain>
    </source>
</reference>
<dbReference type="InterPro" id="IPR032033">
    <property type="entry name" value="Cytochrome_P460"/>
</dbReference>
<protein>
    <submittedName>
        <fullName evidence="3">Cytochrome c'-beta</fullName>
    </submittedName>
</protein>
<dbReference type="OrthoDB" id="511546at2"/>
<keyword evidence="1" id="KW-0732">Signal</keyword>
<dbReference type="eggNOG" id="ENOG50324BI">
    <property type="taxonomic scope" value="Bacteria"/>
</dbReference>
<evidence type="ECO:0000313" key="4">
    <source>
        <dbReference type="Proteomes" id="UP000017842"/>
    </source>
</evidence>
<dbReference type="Proteomes" id="UP000017842">
    <property type="component" value="Unassembled WGS sequence"/>
</dbReference>
<keyword evidence="4" id="KW-1185">Reference proteome</keyword>
<comment type="caution">
    <text evidence="3">The sequence shown here is derived from an EMBL/GenBank/DDBJ whole genome shotgun (WGS) entry which is preliminary data.</text>
</comment>
<evidence type="ECO:0000256" key="1">
    <source>
        <dbReference type="SAM" id="SignalP"/>
    </source>
</evidence>
<dbReference type="SMR" id="V5E236"/>
<evidence type="ECO:0000313" key="3">
    <source>
        <dbReference type="EMBL" id="ESS73616.1"/>
    </source>
</evidence>
<gene>
    <name evidence="3" type="primary">cytS</name>
    <name evidence="3" type="ORF">MGMO_15c00370</name>
</gene>
<feature type="signal peptide" evidence="1">
    <location>
        <begin position="1"/>
        <end position="22"/>
    </location>
</feature>